<evidence type="ECO:0000313" key="7">
    <source>
        <dbReference type="Proteomes" id="UP000246464"/>
    </source>
</evidence>
<dbReference type="STRING" id="52904.ENSSMAP00000014767"/>
<reference evidence="6 7" key="1">
    <citation type="submission" date="2017-12" db="EMBL/GenBank/DDBJ databases">
        <title>Integrating genomic resources of turbot (Scophthalmus maximus) in depth evaluation of genetic and physical mapping variation across individuals.</title>
        <authorList>
            <person name="Martinez P."/>
        </authorList>
    </citation>
    <scope>NUCLEOTIDE SEQUENCE [LARGE SCALE GENOMIC DNA]</scope>
</reference>
<evidence type="ECO:0000256" key="1">
    <source>
        <dbReference type="ARBA" id="ARBA00022443"/>
    </source>
</evidence>
<dbReference type="GO" id="GO:0043161">
    <property type="term" value="P:proteasome-mediated ubiquitin-dependent protein catabolic process"/>
    <property type="evidence" value="ECO:0007669"/>
    <property type="project" value="TreeGrafter"/>
</dbReference>
<dbReference type="Proteomes" id="UP000246464">
    <property type="component" value="Chromosome 18"/>
</dbReference>
<evidence type="ECO:0000313" key="6">
    <source>
        <dbReference type="EMBL" id="AWP17416.1"/>
    </source>
</evidence>
<keyword evidence="7" id="KW-1185">Reference proteome</keyword>
<dbReference type="InterPro" id="IPR001452">
    <property type="entry name" value="SH3_domain"/>
</dbReference>
<feature type="compositionally biased region" description="Low complexity" evidence="4">
    <location>
        <begin position="486"/>
        <end position="513"/>
    </location>
</feature>
<feature type="domain" description="SH3" evidence="5">
    <location>
        <begin position="249"/>
        <end position="322"/>
    </location>
</feature>
<dbReference type="InterPro" id="IPR036028">
    <property type="entry name" value="SH3-like_dom_sf"/>
</dbReference>
<dbReference type="InterPro" id="IPR018618">
    <property type="entry name" value="GID4/10-like"/>
</dbReference>
<dbReference type="PROSITE" id="PS50002">
    <property type="entry name" value="SH3"/>
    <property type="match status" value="2"/>
</dbReference>
<dbReference type="AlphaFoldDB" id="A0A2U9CNU4"/>
<dbReference type="PANTHER" id="PTHR14534:SF3">
    <property type="entry name" value="GID COMPLEX SUBUNIT 4 HOMOLOG"/>
    <property type="match status" value="1"/>
</dbReference>
<sequence>MLVGLAAPPPTLRRRRQESIARTASDRGRCPASEAGAMPVPAGYLSESPAAAFASSASLIPPPPINTQQPGVVTSLLYSGSKFRGHQKSKGNSYDVEVVLQHVTMEDSYLCGYLKIKGLTEEYPTLTTFFAGEIISRKRPFLTRKWDADEDVDRKHWGKFQAFYQYAKTFNSDDFDYEDLKNSDFIFMRWKEQFLVPDHTIKDISGASFAGFYYICFQKSTATIEGYYYHRSSEWYQSLNLTHVPEHSAAIYEFRVTHPFVTQTYCCVAAYETKDTKNRPFKVEVDERLDVLIKEPAGWWLVENEEKRLAWFPAPYLELCDGEDGDDAGFQLGGALYCAVRSYSTDKDDEVSVPIGSVVDVLRKSDNGWWLIRFNGKAGYVPSMYLQPYNNPRAGLFTLQRKLHSSTLNLATPREPQASPPLGNDEQTNPEGDSAGPPRGEPSVRGRFNRAQSLDVLSETWMQAQAGTDASISASRLRNMSNASTESGFSVLSSSSESSHSLSESSAGSPAASHQPSVRDEGHSSTDHSLSDVRSASISSESSESSLPLVRSEGSQGAPRVPPRPKTEEILTRCTTMTRKAALATKAQLRIQPEHSQKCDR</sequence>
<dbReference type="EMBL" id="CP026260">
    <property type="protein sequence ID" value="AWP17416.1"/>
    <property type="molecule type" value="Genomic_DNA"/>
</dbReference>
<feature type="compositionally biased region" description="Low complexity" evidence="4">
    <location>
        <begin position="532"/>
        <end position="552"/>
    </location>
</feature>
<proteinExistence type="inferred from homology"/>
<protein>
    <submittedName>
        <fullName evidence="6">Putative NADPH oxidase organizer 1</fullName>
    </submittedName>
</protein>
<dbReference type="FunFam" id="2.30.30.40:FF:000233">
    <property type="entry name" value="NADPH oxidase organizer 1"/>
    <property type="match status" value="1"/>
</dbReference>
<dbReference type="Pfam" id="PF09783">
    <property type="entry name" value="Vac_ImportDeg"/>
    <property type="match status" value="1"/>
</dbReference>
<dbReference type="PANTHER" id="PTHR14534">
    <property type="entry name" value="VACUOLAR IMPORT AND DEGRADATION PROTEIN 24"/>
    <property type="match status" value="1"/>
</dbReference>
<feature type="region of interest" description="Disordered" evidence="4">
    <location>
        <begin position="1"/>
        <end position="34"/>
    </location>
</feature>
<dbReference type="InterPro" id="IPR035758">
    <property type="entry name" value="NoxO1_SH3_2"/>
</dbReference>
<feature type="region of interest" description="Disordered" evidence="4">
    <location>
        <begin position="411"/>
        <end position="446"/>
    </location>
</feature>
<dbReference type="GO" id="GO:0006623">
    <property type="term" value="P:protein targeting to vacuole"/>
    <property type="evidence" value="ECO:0007669"/>
    <property type="project" value="TreeGrafter"/>
</dbReference>
<evidence type="ECO:0000259" key="5">
    <source>
        <dbReference type="PROSITE" id="PS50002"/>
    </source>
</evidence>
<dbReference type="SMART" id="SM00326">
    <property type="entry name" value="SH3"/>
    <property type="match status" value="2"/>
</dbReference>
<organism evidence="6 7">
    <name type="scientific">Scophthalmus maximus</name>
    <name type="common">Turbot</name>
    <name type="synonym">Psetta maxima</name>
    <dbReference type="NCBI Taxonomy" id="52904"/>
    <lineage>
        <taxon>Eukaryota</taxon>
        <taxon>Metazoa</taxon>
        <taxon>Chordata</taxon>
        <taxon>Craniata</taxon>
        <taxon>Vertebrata</taxon>
        <taxon>Euteleostomi</taxon>
        <taxon>Actinopterygii</taxon>
        <taxon>Neopterygii</taxon>
        <taxon>Teleostei</taxon>
        <taxon>Neoteleostei</taxon>
        <taxon>Acanthomorphata</taxon>
        <taxon>Carangaria</taxon>
        <taxon>Pleuronectiformes</taxon>
        <taxon>Pleuronectoidei</taxon>
        <taxon>Scophthalmidae</taxon>
        <taxon>Scophthalmus</taxon>
    </lineage>
</organism>
<evidence type="ECO:0000256" key="4">
    <source>
        <dbReference type="SAM" id="MobiDB-lite"/>
    </source>
</evidence>
<gene>
    <name evidence="6" type="ORF">SMAX5B_020368</name>
</gene>
<feature type="region of interest" description="Disordered" evidence="4">
    <location>
        <begin position="486"/>
        <end position="572"/>
    </location>
</feature>
<dbReference type="GO" id="GO:0034657">
    <property type="term" value="C:GID complex"/>
    <property type="evidence" value="ECO:0007669"/>
    <property type="project" value="TreeGrafter"/>
</dbReference>
<dbReference type="FunFam" id="2.30.30.40:FF:000219">
    <property type="entry name" value="NADPH oxidase organizer 1"/>
    <property type="match status" value="1"/>
</dbReference>
<dbReference type="Gene3D" id="2.30.30.40">
    <property type="entry name" value="SH3 Domains"/>
    <property type="match status" value="2"/>
</dbReference>
<dbReference type="GO" id="GO:0045721">
    <property type="term" value="P:negative regulation of gluconeogenesis"/>
    <property type="evidence" value="ECO:0007669"/>
    <property type="project" value="TreeGrafter"/>
</dbReference>
<feature type="domain" description="SH3" evidence="5">
    <location>
        <begin position="332"/>
        <end position="391"/>
    </location>
</feature>
<dbReference type="Pfam" id="PF08944">
    <property type="entry name" value="p47_phox_C"/>
    <property type="match status" value="1"/>
</dbReference>
<dbReference type="GO" id="GO:0005773">
    <property type="term" value="C:vacuole"/>
    <property type="evidence" value="ECO:0007669"/>
    <property type="project" value="GOC"/>
</dbReference>
<dbReference type="CDD" id="cd12024">
    <property type="entry name" value="SH3_NoxO1_2"/>
    <property type="match status" value="1"/>
</dbReference>
<dbReference type="SUPFAM" id="SSF50044">
    <property type="entry name" value="SH3-domain"/>
    <property type="match status" value="2"/>
</dbReference>
<dbReference type="Pfam" id="PF14604">
    <property type="entry name" value="SH3_9"/>
    <property type="match status" value="1"/>
</dbReference>
<feature type="compositionally biased region" description="Basic and acidic residues" evidence="4">
    <location>
        <begin position="517"/>
        <end position="531"/>
    </location>
</feature>
<name>A0A2U9CNU4_SCOMX</name>
<accession>A0A2U9CNU4</accession>
<evidence type="ECO:0000256" key="3">
    <source>
        <dbReference type="PROSITE-ProRule" id="PRU00192"/>
    </source>
</evidence>
<evidence type="ECO:0000256" key="2">
    <source>
        <dbReference type="ARBA" id="ARBA00061469"/>
    </source>
</evidence>
<dbReference type="InterPro" id="IPR015039">
    <property type="entry name" value="NCF1_C"/>
</dbReference>
<keyword evidence="1 3" id="KW-0728">SH3 domain</keyword>
<comment type="similarity">
    <text evidence="2">Belongs to the GID4/VID24 family.</text>
</comment>
<dbReference type="GO" id="GO:0007039">
    <property type="term" value="P:protein catabolic process in the vacuole"/>
    <property type="evidence" value="ECO:0007669"/>
    <property type="project" value="TreeGrafter"/>
</dbReference>